<dbReference type="InterPro" id="IPR027417">
    <property type="entry name" value="P-loop_NTPase"/>
</dbReference>
<proteinExistence type="predicted"/>
<dbReference type="InterPro" id="IPR036388">
    <property type="entry name" value="WH-like_DNA-bd_sf"/>
</dbReference>
<keyword evidence="2" id="KW-0067">ATP-binding</keyword>
<name>A0ABQ4C3K1_9ACTN</name>
<comment type="caution">
    <text evidence="4">The sequence shown here is derived from an EMBL/GenBank/DDBJ whole genome shotgun (WGS) entry which is preliminary data.</text>
</comment>
<dbReference type="PROSITE" id="PS50043">
    <property type="entry name" value="HTH_LUXR_2"/>
    <property type="match status" value="1"/>
</dbReference>
<sequence>MNALVGRDHILSSLAGQLEATRHGAGGCVVVDGPFGVGKTHVLKAAGIEGAERGLTVVAGRTSITDQPIPIHLLISFLRHATADRADLDDLVRPGRNPFWLMDRVGELAAVAARRHPLVVVLDDAQRIDDVSALALRALVQSLASSPVLWLLARRPARTEPLTQSVFEWLIDNAATRVTLGPLEDEAVADLCASFLGARPDASVLGWAARCGGNPRLMENVFSALIKAGQMIITDGAASVVAERLPDGVRTMVHDLLDGFSPAVRQLLVAGGRIGAAFTAEEAAAELGDPSLDLSSAVDEAVRVGLVRRDGAALTFHHEVIGEALRPAVSSPAPLPRPSPPTTAACGCADLTTEAISLVARDEDGPRALARALRLLAGAGRGAQAHRLADLALRTGFEAAAEARLVLDLVPGLRDADGHGMAATLLTRTLARPDICELDRAKLNRALAETPHAGRASWDGGRHSCERPLWTWLVRALVAADQFEEATAVLDAVRREANERGTTVSAALWHGHRADLLLALGQLDEARTAAGAAVRLADRSAPADSVPARLVLAGLSLHDGDLVSAGDQLRGVEQGGGVATADRARLDWTLARFHAAGGRPSTMVFDDPLLFTETPTAAAALVRQAKELGLRTEAQAAADVAAQVARRNPAVQSLAAGAAHADGVLRDDPAALHRAADLYRLAGRPLAAGAGLDDAARVARGGGVRLLGTKRPDAHSVRRLGPERPKSGWESLTTAELRVVRAIVDGRTNREAASMLFLSPHTVDTHLRRVFSKLAIKSRVELTKSFIAYEARVS</sequence>
<evidence type="ECO:0000256" key="2">
    <source>
        <dbReference type="ARBA" id="ARBA00022840"/>
    </source>
</evidence>
<dbReference type="Proteomes" id="UP000624325">
    <property type="component" value="Unassembled WGS sequence"/>
</dbReference>
<reference evidence="4 5" key="1">
    <citation type="submission" date="2021-01" db="EMBL/GenBank/DDBJ databases">
        <title>Whole genome shotgun sequence of Asanoa iriomotensis NBRC 100142.</title>
        <authorList>
            <person name="Komaki H."/>
            <person name="Tamura T."/>
        </authorList>
    </citation>
    <scope>NUCLEOTIDE SEQUENCE [LARGE SCALE GENOMIC DNA]</scope>
    <source>
        <strain evidence="4 5">NBRC 100142</strain>
    </source>
</reference>
<dbReference type="SUPFAM" id="SSF52540">
    <property type="entry name" value="P-loop containing nucleoside triphosphate hydrolases"/>
    <property type="match status" value="1"/>
</dbReference>
<dbReference type="CDD" id="cd06170">
    <property type="entry name" value="LuxR_C_like"/>
    <property type="match status" value="1"/>
</dbReference>
<dbReference type="PANTHER" id="PTHR16305:SF28">
    <property type="entry name" value="GUANYLATE CYCLASE DOMAIN-CONTAINING PROTEIN"/>
    <property type="match status" value="1"/>
</dbReference>
<dbReference type="InterPro" id="IPR016032">
    <property type="entry name" value="Sig_transdc_resp-reg_C-effctor"/>
</dbReference>
<evidence type="ECO:0000313" key="4">
    <source>
        <dbReference type="EMBL" id="GIF57361.1"/>
    </source>
</evidence>
<evidence type="ECO:0000259" key="3">
    <source>
        <dbReference type="PROSITE" id="PS50043"/>
    </source>
</evidence>
<evidence type="ECO:0000313" key="5">
    <source>
        <dbReference type="Proteomes" id="UP000624325"/>
    </source>
</evidence>
<gene>
    <name evidence="4" type="ORF">Air01nite_34560</name>
</gene>
<dbReference type="Pfam" id="PF00196">
    <property type="entry name" value="GerE"/>
    <property type="match status" value="1"/>
</dbReference>
<dbReference type="InterPro" id="IPR000792">
    <property type="entry name" value="Tscrpt_reg_LuxR_C"/>
</dbReference>
<accession>A0ABQ4C3K1</accession>
<protein>
    <submittedName>
        <fullName evidence="4">Helix-turn-helix transcriptional regulator</fullName>
    </submittedName>
</protein>
<dbReference type="SUPFAM" id="SSF46894">
    <property type="entry name" value="C-terminal effector domain of the bipartite response regulators"/>
    <property type="match status" value="1"/>
</dbReference>
<feature type="domain" description="HTH luxR-type" evidence="3">
    <location>
        <begin position="725"/>
        <end position="790"/>
    </location>
</feature>
<dbReference type="EMBL" id="BONC01000022">
    <property type="protein sequence ID" value="GIF57361.1"/>
    <property type="molecule type" value="Genomic_DNA"/>
</dbReference>
<keyword evidence="1" id="KW-0547">Nucleotide-binding</keyword>
<dbReference type="SMART" id="SM00421">
    <property type="entry name" value="HTH_LUXR"/>
    <property type="match status" value="1"/>
</dbReference>
<dbReference type="PRINTS" id="PR00038">
    <property type="entry name" value="HTHLUXR"/>
</dbReference>
<organism evidence="4 5">
    <name type="scientific">Asanoa iriomotensis</name>
    <dbReference type="NCBI Taxonomy" id="234613"/>
    <lineage>
        <taxon>Bacteria</taxon>
        <taxon>Bacillati</taxon>
        <taxon>Actinomycetota</taxon>
        <taxon>Actinomycetes</taxon>
        <taxon>Micromonosporales</taxon>
        <taxon>Micromonosporaceae</taxon>
        <taxon>Asanoa</taxon>
    </lineage>
</organism>
<evidence type="ECO:0000256" key="1">
    <source>
        <dbReference type="ARBA" id="ARBA00022741"/>
    </source>
</evidence>
<dbReference type="PANTHER" id="PTHR16305">
    <property type="entry name" value="TESTICULAR SOLUBLE ADENYLYL CYCLASE"/>
    <property type="match status" value="1"/>
</dbReference>
<dbReference type="Pfam" id="PF13191">
    <property type="entry name" value="AAA_16"/>
    <property type="match status" value="1"/>
</dbReference>
<dbReference type="Gene3D" id="1.10.10.10">
    <property type="entry name" value="Winged helix-like DNA-binding domain superfamily/Winged helix DNA-binding domain"/>
    <property type="match status" value="1"/>
</dbReference>
<dbReference type="RefSeq" id="WP_239090764.1">
    <property type="nucleotide sequence ID" value="NZ_BAAALU010000016.1"/>
</dbReference>
<keyword evidence="5" id="KW-1185">Reference proteome</keyword>
<dbReference type="InterPro" id="IPR041664">
    <property type="entry name" value="AAA_16"/>
</dbReference>